<organism evidence="1 2">
    <name type="scientific">Novosphingobium flavum</name>
    <dbReference type="NCBI Taxonomy" id="1778672"/>
    <lineage>
        <taxon>Bacteria</taxon>
        <taxon>Pseudomonadati</taxon>
        <taxon>Pseudomonadota</taxon>
        <taxon>Alphaproteobacteria</taxon>
        <taxon>Sphingomonadales</taxon>
        <taxon>Sphingomonadaceae</taxon>
        <taxon>Novosphingobium</taxon>
    </lineage>
</organism>
<dbReference type="InterPro" id="IPR002763">
    <property type="entry name" value="DUF72"/>
</dbReference>
<name>A0A7X1FPW8_9SPHN</name>
<reference evidence="1 2" key="1">
    <citation type="submission" date="2020-08" db="EMBL/GenBank/DDBJ databases">
        <title>The genome sequence of type strain Novosphingobium flavum NBRC 111647.</title>
        <authorList>
            <person name="Liu Y."/>
        </authorList>
    </citation>
    <scope>NUCLEOTIDE SEQUENCE [LARGE SCALE GENOMIC DNA]</scope>
    <source>
        <strain evidence="1 2">NBRC 111647</strain>
    </source>
</reference>
<keyword evidence="2" id="KW-1185">Reference proteome</keyword>
<dbReference type="PANTHER" id="PTHR30348:SF4">
    <property type="entry name" value="DUF72 DOMAIN-CONTAINING PROTEIN"/>
    <property type="match status" value="1"/>
</dbReference>
<sequence>MTLGSIRVGIGGWTYEPWRGVFYPEGLPHRRELAYAAELLTAIEINATYYGRQKPSSFAAWAEAAPEGFRFSLKASRYATARKALAEGKDSVDKFLGQGFTELGDKLGPILWQFRDGKRFEREDFARFLDLVPDRIEGRDLRHALEVRDESFRDPAFLDLARSRNMAVVFADDESFPCIAEQTADFTYARLQGSAESCETGYDAPALDHWADQAHQWSRGGRDVYLFFISGAKVRNPAAAQALIARL</sequence>
<dbReference type="Gene3D" id="3.20.20.410">
    <property type="entry name" value="Protein of unknown function UPF0759"/>
    <property type="match status" value="1"/>
</dbReference>
<dbReference type="Pfam" id="PF01904">
    <property type="entry name" value="DUF72"/>
    <property type="match status" value="1"/>
</dbReference>
<evidence type="ECO:0000313" key="2">
    <source>
        <dbReference type="Proteomes" id="UP000566813"/>
    </source>
</evidence>
<comment type="caution">
    <text evidence="1">The sequence shown here is derived from an EMBL/GenBank/DDBJ whole genome shotgun (WGS) entry which is preliminary data.</text>
</comment>
<dbReference type="SUPFAM" id="SSF117396">
    <property type="entry name" value="TM1631-like"/>
    <property type="match status" value="1"/>
</dbReference>
<gene>
    <name evidence="1" type="ORF">H7F51_04555</name>
</gene>
<proteinExistence type="predicted"/>
<dbReference type="Proteomes" id="UP000566813">
    <property type="component" value="Unassembled WGS sequence"/>
</dbReference>
<dbReference type="AlphaFoldDB" id="A0A7X1FPW8"/>
<dbReference type="EMBL" id="JACLAW010000003">
    <property type="protein sequence ID" value="MBC2664786.1"/>
    <property type="molecule type" value="Genomic_DNA"/>
</dbReference>
<dbReference type="InterPro" id="IPR036520">
    <property type="entry name" value="UPF0759_sf"/>
</dbReference>
<evidence type="ECO:0000313" key="1">
    <source>
        <dbReference type="EMBL" id="MBC2664786.1"/>
    </source>
</evidence>
<accession>A0A7X1FPW8</accession>
<dbReference type="RefSeq" id="WP_185663056.1">
    <property type="nucleotide sequence ID" value="NZ_JACLAW010000003.1"/>
</dbReference>
<protein>
    <submittedName>
        <fullName evidence="1">DUF72 domain-containing protein</fullName>
    </submittedName>
</protein>
<dbReference type="PANTHER" id="PTHR30348">
    <property type="entry name" value="UNCHARACTERIZED PROTEIN YECE"/>
    <property type="match status" value="1"/>
</dbReference>